<evidence type="ECO:0000313" key="1">
    <source>
        <dbReference type="EMBL" id="MCI65629.1"/>
    </source>
</evidence>
<reference evidence="1 2" key="1">
    <citation type="journal article" date="2018" name="Front. Plant Sci.">
        <title>Red Clover (Trifolium pratense) and Zigzag Clover (T. medium) - A Picture of Genomic Similarities and Differences.</title>
        <authorList>
            <person name="Dluhosova J."/>
            <person name="Istvanek J."/>
            <person name="Nedelnik J."/>
            <person name="Repkova J."/>
        </authorList>
    </citation>
    <scope>NUCLEOTIDE SEQUENCE [LARGE SCALE GENOMIC DNA]</scope>
    <source>
        <strain evidence="2">cv. 10/8</strain>
        <tissue evidence="1">Leaf</tissue>
    </source>
</reference>
<name>A0A392TXE6_9FABA</name>
<dbReference type="Proteomes" id="UP000265520">
    <property type="component" value="Unassembled WGS sequence"/>
</dbReference>
<feature type="non-terminal residue" evidence="1">
    <location>
        <position position="61"/>
    </location>
</feature>
<dbReference type="AlphaFoldDB" id="A0A392TXE6"/>
<sequence>MDSDCSLHRRISNWCISTSPLLRVQSILESTVSETRGGCGGGFEDLEFRERRKVRREKIEG</sequence>
<keyword evidence="2" id="KW-1185">Reference proteome</keyword>
<accession>A0A392TXE6</accession>
<dbReference type="EMBL" id="LXQA010679238">
    <property type="protein sequence ID" value="MCI65629.1"/>
    <property type="molecule type" value="Genomic_DNA"/>
</dbReference>
<evidence type="ECO:0000313" key="2">
    <source>
        <dbReference type="Proteomes" id="UP000265520"/>
    </source>
</evidence>
<organism evidence="1 2">
    <name type="scientific">Trifolium medium</name>
    <dbReference type="NCBI Taxonomy" id="97028"/>
    <lineage>
        <taxon>Eukaryota</taxon>
        <taxon>Viridiplantae</taxon>
        <taxon>Streptophyta</taxon>
        <taxon>Embryophyta</taxon>
        <taxon>Tracheophyta</taxon>
        <taxon>Spermatophyta</taxon>
        <taxon>Magnoliopsida</taxon>
        <taxon>eudicotyledons</taxon>
        <taxon>Gunneridae</taxon>
        <taxon>Pentapetalae</taxon>
        <taxon>rosids</taxon>
        <taxon>fabids</taxon>
        <taxon>Fabales</taxon>
        <taxon>Fabaceae</taxon>
        <taxon>Papilionoideae</taxon>
        <taxon>50 kb inversion clade</taxon>
        <taxon>NPAAA clade</taxon>
        <taxon>Hologalegina</taxon>
        <taxon>IRL clade</taxon>
        <taxon>Trifolieae</taxon>
        <taxon>Trifolium</taxon>
    </lineage>
</organism>
<protein>
    <submittedName>
        <fullName evidence="1">Uncharacterized protein</fullName>
    </submittedName>
</protein>
<comment type="caution">
    <text evidence="1">The sequence shown here is derived from an EMBL/GenBank/DDBJ whole genome shotgun (WGS) entry which is preliminary data.</text>
</comment>
<proteinExistence type="predicted"/>